<keyword evidence="2" id="KW-1185">Reference proteome</keyword>
<gene>
    <name evidence="1" type="ORF">B0H50_1339</name>
</gene>
<protein>
    <submittedName>
        <fullName evidence="1">Uncharacterized protein</fullName>
    </submittedName>
</protein>
<comment type="caution">
    <text evidence="1">The sequence shown here is derived from an EMBL/GenBank/DDBJ whole genome shotgun (WGS) entry which is preliminary data.</text>
</comment>
<evidence type="ECO:0000313" key="2">
    <source>
        <dbReference type="Proteomes" id="UP000245523"/>
    </source>
</evidence>
<dbReference type="EMBL" id="QGHD01000033">
    <property type="protein sequence ID" value="PWK93083.1"/>
    <property type="molecule type" value="Genomic_DNA"/>
</dbReference>
<proteinExistence type="predicted"/>
<dbReference type="RefSeq" id="WP_109587774.1">
    <property type="nucleotide sequence ID" value="NZ_QGHD01000033.1"/>
</dbReference>
<dbReference type="Proteomes" id="UP000245523">
    <property type="component" value="Unassembled WGS sequence"/>
</dbReference>
<reference evidence="1 2" key="1">
    <citation type="submission" date="2018-05" db="EMBL/GenBank/DDBJ databases">
        <title>Animal gut microbial communities from fecal samples from Wisconsin, USA.</title>
        <authorList>
            <person name="Neumann A."/>
        </authorList>
    </citation>
    <scope>NUCLEOTIDE SEQUENCE [LARGE SCALE GENOMIC DNA]</scope>
    <source>
        <strain evidence="1 2">UWS4</strain>
    </source>
</reference>
<evidence type="ECO:0000313" key="1">
    <source>
        <dbReference type="EMBL" id="PWK93083.1"/>
    </source>
</evidence>
<accession>A0ABX5LI07</accession>
<sequence>MGFFGGLFGAIGSALGAIGGAIATALGALGPQGLFLVGGLISSVIGALLGDKEAPEELGEKVLQAEERGIGKQNDESFADARKRFDEFDIDPEKKHDPELAKRVGLGFQIQCGAEQGKDISDFAMAAIKLFNTDSLDENVFKKLIAMTTNTTELNDIGKMINGKLESHDLINQCTDRLAQAEKAANPNLSDNDAYREALKYRT</sequence>
<name>A0ABX5LI07_9BACT</name>
<organism evidence="1 2">
    <name type="scientific">Hallerella porci</name>
    <dbReference type="NCBI Taxonomy" id="1945871"/>
    <lineage>
        <taxon>Bacteria</taxon>
        <taxon>Pseudomonadati</taxon>
        <taxon>Fibrobacterota</taxon>
        <taxon>Fibrobacteria</taxon>
        <taxon>Fibrobacterales</taxon>
        <taxon>Fibrobacteraceae</taxon>
        <taxon>Hallerella</taxon>
    </lineage>
</organism>